<dbReference type="FunFam" id="3.30.2460.20:FF:000001">
    <property type="entry name" value="Wnt homolog"/>
    <property type="match status" value="1"/>
</dbReference>
<evidence type="ECO:0000256" key="2">
    <source>
        <dbReference type="ARBA" id="ARBA00005683"/>
    </source>
</evidence>
<dbReference type="PANTHER" id="PTHR12027">
    <property type="entry name" value="WNT RELATED"/>
    <property type="match status" value="1"/>
</dbReference>
<dbReference type="Proteomes" id="UP000014500">
    <property type="component" value="Unassembled WGS sequence"/>
</dbReference>
<dbReference type="GO" id="GO:0007517">
    <property type="term" value="P:muscle organ development"/>
    <property type="evidence" value="ECO:0007669"/>
    <property type="project" value="UniProtKB-ARBA"/>
</dbReference>
<keyword evidence="8" id="KW-0449">Lipoprotein</keyword>
<dbReference type="InterPro" id="IPR018161">
    <property type="entry name" value="Wnt_CS"/>
</dbReference>
<dbReference type="Pfam" id="PF00110">
    <property type="entry name" value="wnt"/>
    <property type="match status" value="1"/>
</dbReference>
<protein>
    <recommendedName>
        <fullName evidence="9">Protein Wnt</fullName>
    </recommendedName>
</protein>
<evidence type="ECO:0000256" key="8">
    <source>
        <dbReference type="ARBA" id="ARBA00023288"/>
    </source>
</evidence>
<dbReference type="GO" id="GO:0005615">
    <property type="term" value="C:extracellular space"/>
    <property type="evidence" value="ECO:0007669"/>
    <property type="project" value="TreeGrafter"/>
</dbReference>
<keyword evidence="7" id="KW-1015">Disulfide bond</keyword>
<evidence type="ECO:0000256" key="9">
    <source>
        <dbReference type="RuleBase" id="RU003500"/>
    </source>
</evidence>
<dbReference type="AlphaFoldDB" id="T1JI07"/>
<accession>T1JI07</accession>
<dbReference type="PRINTS" id="PR01349">
    <property type="entry name" value="WNTPROTEIN"/>
</dbReference>
<sequence length="349" mass="38988">MKLLRFVLFLAVFCISVDAIKWLALSQTNLSWNVTSHCSRARKYSELVSGQAKFCKRHIETMPYIISSAAAAIRTCQYTFADRRWNCSSINTAPRFTPDLTTDTREQAFVTALSSAAVVNTISIACSSGLLASCGCAPVPQEPAYGDFKWGGCGDDIKYGLRISKSFTDAPWRGKKKKGTLRAAVNRHNSDAGRQIIHDNLRTQCKCHGVSGSCNVRTCWRALPSMEQVAMRLKTSYAVAVEVVNKKPATKMQLLPAMHRGKIEDMDLVYITKSPDYCSRDPRFGSVGTKGRRCNTTSEDHDSCDSMCCGRGFRTFSIEIKSRCRCKYVWCCFVKCKICSSIQQVHECY</sequence>
<keyword evidence="10" id="KW-0732">Signal</keyword>
<dbReference type="GO" id="GO:0000902">
    <property type="term" value="P:cell morphogenesis"/>
    <property type="evidence" value="ECO:0007669"/>
    <property type="project" value="UniProtKB-ARBA"/>
</dbReference>
<dbReference type="PROSITE" id="PS00246">
    <property type="entry name" value="WNT1"/>
    <property type="match status" value="1"/>
</dbReference>
<dbReference type="eggNOG" id="KOG3913">
    <property type="taxonomic scope" value="Eukaryota"/>
</dbReference>
<dbReference type="GO" id="GO:0060070">
    <property type="term" value="P:canonical Wnt signaling pathway"/>
    <property type="evidence" value="ECO:0007669"/>
    <property type="project" value="TreeGrafter"/>
</dbReference>
<dbReference type="GO" id="GO:0005125">
    <property type="term" value="F:cytokine activity"/>
    <property type="evidence" value="ECO:0007669"/>
    <property type="project" value="TreeGrafter"/>
</dbReference>
<evidence type="ECO:0000256" key="1">
    <source>
        <dbReference type="ARBA" id="ARBA00004498"/>
    </source>
</evidence>
<dbReference type="GO" id="GO:0005109">
    <property type="term" value="F:frizzled binding"/>
    <property type="evidence" value="ECO:0007669"/>
    <property type="project" value="TreeGrafter"/>
</dbReference>
<dbReference type="CDD" id="cd19343">
    <property type="entry name" value="Wnt_Wnt11"/>
    <property type="match status" value="1"/>
</dbReference>
<keyword evidence="6 9" id="KW-0879">Wnt signaling pathway</keyword>
<dbReference type="SMART" id="SM00097">
    <property type="entry name" value="WNT1"/>
    <property type="match status" value="1"/>
</dbReference>
<dbReference type="GO" id="GO:0030182">
    <property type="term" value="P:neuron differentiation"/>
    <property type="evidence" value="ECO:0007669"/>
    <property type="project" value="TreeGrafter"/>
</dbReference>
<comment type="function">
    <text evidence="9">Ligand for members of the frizzled family of seven transmembrane receptors.</text>
</comment>
<dbReference type="OMA" id="DGRCIKW"/>
<dbReference type="InterPro" id="IPR005817">
    <property type="entry name" value="Wnt"/>
</dbReference>
<name>T1JI07_STRMM</name>
<keyword evidence="4" id="KW-0964">Secreted</keyword>
<dbReference type="HOGENOM" id="CLU_033039_1_0_1"/>
<dbReference type="EnsemblMetazoa" id="SMAR013488-RA">
    <property type="protein sequence ID" value="SMAR013488-PA"/>
    <property type="gene ID" value="SMAR013488"/>
</dbReference>
<dbReference type="STRING" id="126957.T1JI07"/>
<keyword evidence="12" id="KW-1185">Reference proteome</keyword>
<dbReference type="InterPro" id="IPR043158">
    <property type="entry name" value="Wnt_C"/>
</dbReference>
<feature type="signal peptide" evidence="10">
    <location>
        <begin position="1"/>
        <end position="19"/>
    </location>
</feature>
<keyword evidence="5" id="KW-0272">Extracellular matrix</keyword>
<evidence type="ECO:0000256" key="3">
    <source>
        <dbReference type="ARBA" id="ARBA00022473"/>
    </source>
</evidence>
<reference evidence="12" key="1">
    <citation type="submission" date="2011-05" db="EMBL/GenBank/DDBJ databases">
        <authorList>
            <person name="Richards S.R."/>
            <person name="Qu J."/>
            <person name="Jiang H."/>
            <person name="Jhangiani S.N."/>
            <person name="Agravi P."/>
            <person name="Goodspeed R."/>
            <person name="Gross S."/>
            <person name="Mandapat C."/>
            <person name="Jackson L."/>
            <person name="Mathew T."/>
            <person name="Pu L."/>
            <person name="Thornton R."/>
            <person name="Saada N."/>
            <person name="Wilczek-Boney K.B."/>
            <person name="Lee S."/>
            <person name="Kovar C."/>
            <person name="Wu Y."/>
            <person name="Scherer S.E."/>
            <person name="Worley K.C."/>
            <person name="Muzny D.M."/>
            <person name="Gibbs R."/>
        </authorList>
    </citation>
    <scope>NUCLEOTIDE SEQUENCE</scope>
    <source>
        <strain evidence="12">Brora</strain>
    </source>
</reference>
<dbReference type="Gene3D" id="3.30.2460.20">
    <property type="match status" value="1"/>
</dbReference>
<proteinExistence type="inferred from homology"/>
<keyword evidence="3 9" id="KW-0217">Developmental protein</keyword>
<feature type="chain" id="PRO_5004580342" description="Protein Wnt" evidence="10">
    <location>
        <begin position="20"/>
        <end position="349"/>
    </location>
</feature>
<reference evidence="11" key="2">
    <citation type="submission" date="2015-02" db="UniProtKB">
        <authorList>
            <consortium name="EnsemblMetazoa"/>
        </authorList>
    </citation>
    <scope>IDENTIFICATION</scope>
</reference>
<evidence type="ECO:0000313" key="11">
    <source>
        <dbReference type="EnsemblMetazoa" id="SMAR013488-PA"/>
    </source>
</evidence>
<evidence type="ECO:0000256" key="4">
    <source>
        <dbReference type="ARBA" id="ARBA00022525"/>
    </source>
</evidence>
<dbReference type="GO" id="GO:0045165">
    <property type="term" value="P:cell fate commitment"/>
    <property type="evidence" value="ECO:0007669"/>
    <property type="project" value="TreeGrafter"/>
</dbReference>
<comment type="subcellular location">
    <subcellularLocation>
        <location evidence="1 9">Secreted</location>
        <location evidence="1 9">Extracellular space</location>
        <location evidence="1 9">Extracellular matrix</location>
    </subcellularLocation>
</comment>
<evidence type="ECO:0000256" key="10">
    <source>
        <dbReference type="SAM" id="SignalP"/>
    </source>
</evidence>
<dbReference type="PhylomeDB" id="T1JI07"/>
<dbReference type="EMBL" id="JH432107">
    <property type="status" value="NOT_ANNOTATED_CDS"/>
    <property type="molecule type" value="Genomic_DNA"/>
</dbReference>
<comment type="similarity">
    <text evidence="2 9">Belongs to the Wnt family.</text>
</comment>
<evidence type="ECO:0000256" key="5">
    <source>
        <dbReference type="ARBA" id="ARBA00022530"/>
    </source>
</evidence>
<evidence type="ECO:0000256" key="6">
    <source>
        <dbReference type="ARBA" id="ARBA00022687"/>
    </source>
</evidence>
<organism evidence="11 12">
    <name type="scientific">Strigamia maritima</name>
    <name type="common">European centipede</name>
    <name type="synonym">Geophilus maritimus</name>
    <dbReference type="NCBI Taxonomy" id="126957"/>
    <lineage>
        <taxon>Eukaryota</taxon>
        <taxon>Metazoa</taxon>
        <taxon>Ecdysozoa</taxon>
        <taxon>Arthropoda</taxon>
        <taxon>Myriapoda</taxon>
        <taxon>Chilopoda</taxon>
        <taxon>Pleurostigmophora</taxon>
        <taxon>Geophilomorpha</taxon>
        <taxon>Linotaeniidae</taxon>
        <taxon>Strigamia</taxon>
    </lineage>
</organism>
<evidence type="ECO:0000256" key="7">
    <source>
        <dbReference type="ARBA" id="ARBA00023157"/>
    </source>
</evidence>
<dbReference type="PANTHER" id="PTHR12027:SF102">
    <property type="entry name" value="PROTEIN WNT"/>
    <property type="match status" value="1"/>
</dbReference>
<evidence type="ECO:0000313" key="12">
    <source>
        <dbReference type="Proteomes" id="UP000014500"/>
    </source>
</evidence>